<reference evidence="11 12" key="1">
    <citation type="submission" date="2018-06" db="EMBL/GenBank/DDBJ databases">
        <authorList>
            <consortium name="Pathogen Informatics"/>
            <person name="Doyle S."/>
        </authorList>
    </citation>
    <scope>NUCLEOTIDE SEQUENCE [LARGE SCALE GENOMIC DNA]</scope>
    <source>
        <strain evidence="7 16">NCTC204</strain>
        <strain evidence="6 13">NCTC5051</strain>
        <strain evidence="5 12">NCTC5052</strain>
        <strain evidence="8 14">NCTC5053</strain>
        <strain evidence="4 15">NCTC9637</strain>
        <strain evidence="3 11">NCTC9645</strain>
    </source>
</reference>
<dbReference type="EMBL" id="JAAKYD010000017">
    <property type="protein sequence ID" value="NGN74149.1"/>
    <property type="molecule type" value="Genomic_DNA"/>
</dbReference>
<proteinExistence type="predicted"/>
<dbReference type="Proteomes" id="UP000255099">
    <property type="component" value="Unassembled WGS sequence"/>
</dbReference>
<name>A0A060VK39_KLEPN</name>
<evidence type="ECO:0000313" key="6">
    <source>
        <dbReference type="EMBL" id="STU53630.1"/>
    </source>
</evidence>
<dbReference type="EMBL" id="UGLU01000001">
    <property type="protein sequence ID" value="STU53630.1"/>
    <property type="molecule type" value="Genomic_DNA"/>
</dbReference>
<dbReference type="InterPro" id="IPR011250">
    <property type="entry name" value="OMP/PagP_B-barrel"/>
</dbReference>
<evidence type="ECO:0000313" key="13">
    <source>
        <dbReference type="Proteomes" id="UP000254141"/>
    </source>
</evidence>
<organism evidence="9 18">
    <name type="scientific">Klebsiella pneumoniae</name>
    <dbReference type="NCBI Taxonomy" id="573"/>
    <lineage>
        <taxon>Bacteria</taxon>
        <taxon>Pseudomonadati</taxon>
        <taxon>Pseudomonadota</taxon>
        <taxon>Gammaproteobacteria</taxon>
        <taxon>Enterobacterales</taxon>
        <taxon>Enterobacteriaceae</taxon>
        <taxon>Klebsiella/Raoultella group</taxon>
        <taxon>Klebsiella</taxon>
        <taxon>Klebsiella pneumoniae complex</taxon>
    </lineage>
</organism>
<dbReference type="EMBL" id="ULCI01000018">
    <property type="protein sequence ID" value="SYR45467.1"/>
    <property type="molecule type" value="Genomic_DNA"/>
</dbReference>
<evidence type="ECO:0000313" key="2">
    <source>
        <dbReference type="EMBL" id="NGN74149.1"/>
    </source>
</evidence>
<evidence type="ECO:0000313" key="16">
    <source>
        <dbReference type="Proteomes" id="UP000255192"/>
    </source>
</evidence>
<evidence type="ECO:0000313" key="9">
    <source>
        <dbReference type="EMBL" id="SXN32499.1"/>
    </source>
</evidence>
<dbReference type="EMBL" id="UKGE01000014">
    <property type="protein sequence ID" value="SXN32499.1"/>
    <property type="molecule type" value="Genomic_DNA"/>
</dbReference>
<evidence type="ECO:0000313" key="18">
    <source>
        <dbReference type="Proteomes" id="UP000259975"/>
    </source>
</evidence>
<dbReference type="PROSITE" id="PS51257">
    <property type="entry name" value="PROKAR_LIPOPROTEIN"/>
    <property type="match status" value="1"/>
</dbReference>
<keyword evidence="1" id="KW-0732">Signal</keyword>
<evidence type="ECO:0000313" key="14">
    <source>
        <dbReference type="Proteomes" id="UP000254387"/>
    </source>
</evidence>
<dbReference type="Proteomes" id="UP000254103">
    <property type="component" value="Unassembled WGS sequence"/>
</dbReference>
<evidence type="ECO:0000313" key="4">
    <source>
        <dbReference type="EMBL" id="STT46201.1"/>
    </source>
</evidence>
<evidence type="ECO:0000313" key="12">
    <source>
        <dbReference type="Proteomes" id="UP000254103"/>
    </source>
</evidence>
<dbReference type="InterPro" id="IPR009998">
    <property type="entry name" value="YfaZ"/>
</dbReference>
<evidence type="ECO:0000313" key="3">
    <source>
        <dbReference type="EMBL" id="SQC21938.1"/>
    </source>
</evidence>
<gene>
    <name evidence="2" type="ORF">G4V31_18695</name>
    <name evidence="7" type="ORF">NCTC204_02715</name>
    <name evidence="6" type="ORF">NCTC5051_04696</name>
    <name evidence="5" type="ORF">NCTC5052_03845</name>
    <name evidence="8" type="ORF">NCTC5053_04937</name>
    <name evidence="4" type="ORF">NCTC9637_01068</name>
    <name evidence="3" type="ORF">NCTC9645_02600</name>
    <name evidence="9" type="ORF">SAMEA3499901_03537</name>
    <name evidence="10" type="ORF">SAMEA3538828_04159</name>
</gene>
<dbReference type="EMBL" id="UGMN01000004">
    <property type="protein sequence ID" value="STV47296.1"/>
    <property type="molecule type" value="Genomic_DNA"/>
</dbReference>
<dbReference type="KEGG" id="kpx:PMK1_01090"/>
<protein>
    <submittedName>
        <fullName evidence="9">Outer membrane protein</fullName>
    </submittedName>
    <submittedName>
        <fullName evidence="2">Porin</fullName>
    </submittedName>
</protein>
<dbReference type="Proteomes" id="UP000259975">
    <property type="component" value="Unassembled WGS sequence"/>
</dbReference>
<evidence type="ECO:0000313" key="15">
    <source>
        <dbReference type="Proteomes" id="UP000255099"/>
    </source>
</evidence>
<feature type="signal peptide" evidence="1">
    <location>
        <begin position="1"/>
        <end position="23"/>
    </location>
</feature>
<dbReference type="EMBL" id="UGLJ01000002">
    <property type="protein sequence ID" value="STT95347.1"/>
    <property type="molecule type" value="Genomic_DNA"/>
</dbReference>
<evidence type="ECO:0000313" key="19">
    <source>
        <dbReference type="Proteomes" id="UP000479475"/>
    </source>
</evidence>
<dbReference type="EMBL" id="UGMD01000002">
    <property type="protein sequence ID" value="STU96737.1"/>
    <property type="molecule type" value="Genomic_DNA"/>
</dbReference>
<dbReference type="Gene3D" id="2.40.160.20">
    <property type="match status" value="1"/>
</dbReference>
<dbReference type="Proteomes" id="UP000479475">
    <property type="component" value="Unassembled WGS sequence"/>
</dbReference>
<feature type="chain" id="PRO_5015026784" evidence="1">
    <location>
        <begin position="24"/>
        <end position="183"/>
    </location>
</feature>
<dbReference type="EMBL" id="UGLB01000003">
    <property type="protein sequence ID" value="STT46201.1"/>
    <property type="molecule type" value="Genomic_DNA"/>
</dbReference>
<evidence type="ECO:0000313" key="17">
    <source>
        <dbReference type="Proteomes" id="UP000258253"/>
    </source>
</evidence>
<evidence type="ECO:0000313" key="10">
    <source>
        <dbReference type="EMBL" id="SYR45467.1"/>
    </source>
</evidence>
<evidence type="ECO:0000313" key="8">
    <source>
        <dbReference type="EMBL" id="STV47296.1"/>
    </source>
</evidence>
<accession>A0A060VK39</accession>
<evidence type="ECO:0000313" key="11">
    <source>
        <dbReference type="Proteomes" id="UP000250675"/>
    </source>
</evidence>
<accession>A0A4V0GYH4</accession>
<reference evidence="2 19" key="3">
    <citation type="submission" date="2020-02" db="EMBL/GenBank/DDBJ databases">
        <title>Klebsiella pneumoniae genome sequencing and assembly.</title>
        <authorList>
            <person name="Starkova P.S."/>
            <person name="Sulyan O.S."/>
            <person name="Likholetova D.V."/>
            <person name="Ageevets V.A."/>
            <person name="Lazareva I.V."/>
            <person name="Sopova J.V."/>
            <person name="Sidorenko S.V."/>
        </authorList>
    </citation>
    <scope>NUCLEOTIDE SEQUENCE [LARGE SCALE GENOMIC DNA]</scope>
    <source>
        <strain evidence="2 19">2429</strain>
    </source>
</reference>
<dbReference type="SUPFAM" id="SSF56925">
    <property type="entry name" value="OMPA-like"/>
    <property type="match status" value="1"/>
</dbReference>
<dbReference type="Proteomes" id="UP000254141">
    <property type="component" value="Unassembled WGS sequence"/>
</dbReference>
<dbReference type="RefSeq" id="WP_020325268.1">
    <property type="nucleotide sequence ID" value="NZ_AP021880.1"/>
</dbReference>
<evidence type="ECO:0000313" key="5">
    <source>
        <dbReference type="EMBL" id="STT95347.1"/>
    </source>
</evidence>
<evidence type="ECO:0000313" key="7">
    <source>
        <dbReference type="EMBL" id="STU96737.1"/>
    </source>
</evidence>
<dbReference type="AlphaFoldDB" id="A0A060VK39"/>
<dbReference type="Pfam" id="PF07437">
    <property type="entry name" value="YfaZ"/>
    <property type="match status" value="1"/>
</dbReference>
<dbReference type="Proteomes" id="UP000254387">
    <property type="component" value="Unassembled WGS sequence"/>
</dbReference>
<dbReference type="Proteomes" id="UP000258253">
    <property type="component" value="Unassembled WGS sequence"/>
</dbReference>
<sequence>MKSIAAKMVAVTIALGASSAACAAVNLHGEAGAEFTNLSASFGAGEPGMTFSSQWAHSDNDGDSVGLGMGYNFNLGPFLMTLGGKAVYLNPKDGDEGYAIAAGGGAELPLGQYFTLFGEGYYSPDSMSSGVKDYVEANAGVRLNVLPSLNIEAGYRYIDMAGKDGNRDNTLADGAYAGVNFRF</sequence>
<dbReference type="Proteomes" id="UP000250675">
    <property type="component" value="Unassembled WGS sequence"/>
</dbReference>
<reference evidence="17 18" key="2">
    <citation type="submission" date="2018-08" db="EMBL/GenBank/DDBJ databases">
        <authorList>
            <consortium name="Pathogen Informatics"/>
        </authorList>
    </citation>
    <scope>NUCLEOTIDE SEQUENCE [LARGE SCALE GENOMIC DNA]</scope>
    <source>
        <strain evidence="9 18">EuSCAPE_AT029</strain>
        <strain evidence="10 17">EuSCAPE_HU047</strain>
    </source>
</reference>
<dbReference type="Proteomes" id="UP000255192">
    <property type="component" value="Unassembled WGS sequence"/>
</dbReference>
<evidence type="ECO:0000256" key="1">
    <source>
        <dbReference type="SAM" id="SignalP"/>
    </source>
</evidence>
<dbReference type="EMBL" id="UASO01000004">
    <property type="protein sequence ID" value="SQC21938.1"/>
    <property type="molecule type" value="Genomic_DNA"/>
</dbReference>